<evidence type="ECO:0000256" key="1">
    <source>
        <dbReference type="SAM" id="Phobius"/>
    </source>
</evidence>
<dbReference type="InterPro" id="IPR009003">
    <property type="entry name" value="Peptidase_S1_PA"/>
</dbReference>
<dbReference type="Proteomes" id="UP000694844">
    <property type="component" value="Chromosome 10"/>
</dbReference>
<name>A0A8B8C886_CRAVI</name>
<keyword evidence="1" id="KW-0472">Membrane</keyword>
<dbReference type="GeneID" id="111117062"/>
<dbReference type="KEGG" id="cvn:111117062"/>
<protein>
    <submittedName>
        <fullName evidence="3">Uncharacterized protein LOC111117062 isoform X1</fullName>
    </submittedName>
</protein>
<organism evidence="2 3">
    <name type="scientific">Crassostrea virginica</name>
    <name type="common">Eastern oyster</name>
    <dbReference type="NCBI Taxonomy" id="6565"/>
    <lineage>
        <taxon>Eukaryota</taxon>
        <taxon>Metazoa</taxon>
        <taxon>Spiralia</taxon>
        <taxon>Lophotrochozoa</taxon>
        <taxon>Mollusca</taxon>
        <taxon>Bivalvia</taxon>
        <taxon>Autobranchia</taxon>
        <taxon>Pteriomorphia</taxon>
        <taxon>Ostreida</taxon>
        <taxon>Ostreoidea</taxon>
        <taxon>Ostreidae</taxon>
        <taxon>Crassostrea</taxon>
    </lineage>
</organism>
<keyword evidence="2" id="KW-1185">Reference proteome</keyword>
<accession>A0A8B8C886</accession>
<keyword evidence="1" id="KW-0812">Transmembrane</keyword>
<evidence type="ECO:0000313" key="2">
    <source>
        <dbReference type="Proteomes" id="UP000694844"/>
    </source>
</evidence>
<evidence type="ECO:0000313" key="3">
    <source>
        <dbReference type="RefSeq" id="XP_022311840.1"/>
    </source>
</evidence>
<reference evidence="3" key="1">
    <citation type="submission" date="2025-08" db="UniProtKB">
        <authorList>
            <consortium name="RefSeq"/>
        </authorList>
    </citation>
    <scope>IDENTIFICATION</scope>
    <source>
        <tissue evidence="3">Whole sample</tissue>
    </source>
</reference>
<keyword evidence="1" id="KW-1133">Transmembrane helix</keyword>
<proteinExistence type="predicted"/>
<dbReference type="OrthoDB" id="6158736at2759"/>
<feature type="transmembrane region" description="Helical" evidence="1">
    <location>
        <begin position="293"/>
        <end position="326"/>
    </location>
</feature>
<sequence>MYNPSQMEEEDSWTLDTNLQFVEELFDFNSINIETSFSKKLLTAINLPSYFLSVQSCLKWIKEKKSWSVDPEDENHALYVFAVDVVYKKDGIAVVERNASRKIAFFNLSCVKETPVLLVQSNSIQVVEAVFRVYEEYETFLKSKSIVIHHVFEENEDLCKKVGVQKLKAFDKIVRTLRDSVPVAELHEIVHTAANKSLSEDNIHRLCYNVFLKDGNTNVGTTHNRGYHCRFPFTVKWLKEQLINKTLEAISKSFASQICQGILRHIKSKVRIELESEFLELKVNKSPEIFATFAVVIGTALITLFMPILGIIVAMTAVIVTFIFSVDVNSKSWRAKVANQIHETVSKYRSSIENDILSEIKTMCSDTKEDLQAVSVQINDRKQRIGFPDQETLAQEWKKSHVFPYKEAVMKKYPSVLNYLAGRIGGKSVIKVFFQKEDNEAETFFRENCSKTDDTELEFINVSELLKETKFRKKAHPVSRQTRTQLQEIIRHEEDKLTAIHSNIAGIGVGRVMINENEYGDPCIVLYCLDKRLLPFGEKEIPKSLKGNTIELREEIFMFGFCDNCQHLELLDNGCSIGRPFNDSAGSVGFLVKSKCQSKEWGFLTAAHVAYENVLELKYVSNPVLENSQEIVHPSYQDSKSNNIIGRVTKASCGSLQTNDYSKGIDAAFVHVYEPEIREFSELNIVNEDDIQCERTTLVSKKGRSTKVTIGILSENTISIKLNNIWFKNCFCIYNYNDSETFFKEGDSGSGVFLIDQEGESKKALGIAFAFSSTETCVCDIRNIVQAFDIACYEEPQLMDIS</sequence>
<dbReference type="RefSeq" id="XP_022311840.1">
    <property type="nucleotide sequence ID" value="XM_022456132.1"/>
</dbReference>
<gene>
    <name evidence="3" type="primary">LOC111117062</name>
</gene>
<dbReference type="SUPFAM" id="SSF50494">
    <property type="entry name" value="Trypsin-like serine proteases"/>
    <property type="match status" value="1"/>
</dbReference>
<dbReference type="AlphaFoldDB" id="A0A8B8C886"/>